<evidence type="ECO:0000313" key="7">
    <source>
        <dbReference type="EMBL" id="MFC7198660.1"/>
    </source>
</evidence>
<organism evidence="7 8">
    <name type="scientific">Halospeciosus flavus</name>
    <dbReference type="NCBI Taxonomy" id="3032283"/>
    <lineage>
        <taxon>Archaea</taxon>
        <taxon>Methanobacteriati</taxon>
        <taxon>Methanobacteriota</taxon>
        <taxon>Stenosarchaea group</taxon>
        <taxon>Halobacteria</taxon>
        <taxon>Halobacteriales</taxon>
        <taxon>Halobacteriaceae</taxon>
        <taxon>Halospeciosus</taxon>
    </lineage>
</organism>
<feature type="region of interest" description="Disordered" evidence="5">
    <location>
        <begin position="1"/>
        <end position="36"/>
    </location>
</feature>
<protein>
    <recommendedName>
        <fullName evidence="3">GTP cyclohydrolase I</fullName>
        <ecNumber evidence="3">3.5.4.16</ecNumber>
    </recommendedName>
</protein>
<dbReference type="Proteomes" id="UP001596447">
    <property type="component" value="Unassembled WGS sequence"/>
</dbReference>
<proteinExistence type="predicted"/>
<reference evidence="7 8" key="1">
    <citation type="journal article" date="2019" name="Int. J. Syst. Evol. Microbiol.">
        <title>The Global Catalogue of Microorganisms (GCM) 10K type strain sequencing project: providing services to taxonomists for standard genome sequencing and annotation.</title>
        <authorList>
            <consortium name="The Broad Institute Genomics Platform"/>
            <consortium name="The Broad Institute Genome Sequencing Center for Infectious Disease"/>
            <person name="Wu L."/>
            <person name="Ma J."/>
        </authorList>
    </citation>
    <scope>NUCLEOTIDE SEQUENCE [LARGE SCALE GENOMIC DNA]</scope>
    <source>
        <strain evidence="7 8">XZGYJ-43</strain>
    </source>
</reference>
<dbReference type="PANTHER" id="PTHR11109">
    <property type="entry name" value="GTP CYCLOHYDROLASE I"/>
    <property type="match status" value="1"/>
</dbReference>
<comment type="catalytic activity">
    <reaction evidence="1">
        <text>GTP + H2O = 7,8-dihydroneopterin 3'-triphosphate + formate + H(+)</text>
        <dbReference type="Rhea" id="RHEA:17473"/>
        <dbReference type="ChEBI" id="CHEBI:15377"/>
        <dbReference type="ChEBI" id="CHEBI:15378"/>
        <dbReference type="ChEBI" id="CHEBI:15740"/>
        <dbReference type="ChEBI" id="CHEBI:37565"/>
        <dbReference type="ChEBI" id="CHEBI:58462"/>
        <dbReference type="EC" id="3.5.4.16"/>
    </reaction>
</comment>
<sequence>MHLDDPTERDEPEQAAETDESSKPSEPDEPSDSIDWEQAQEATRLLLDAVGEDPERDGLVDTWRRRVPAAYAELTAGAREAEKPTMRTFEAADEDLVVKTGIPFYSLCEHHLLPFHGEAHVAYRPDGEVVGLSKVIRYVRWRSRRLTIQEQLTRDVAEGLAEEIGADAVAVELSATHLCEAMRGVETETTTTSRATVGELRDGEERRFRDAIHRDA</sequence>
<evidence type="ECO:0000313" key="8">
    <source>
        <dbReference type="Proteomes" id="UP001596447"/>
    </source>
</evidence>
<evidence type="ECO:0000256" key="2">
    <source>
        <dbReference type="ARBA" id="ARBA00005080"/>
    </source>
</evidence>
<dbReference type="FunFam" id="3.30.1130.10:FF:000001">
    <property type="entry name" value="GTP cyclohydrolase 1"/>
    <property type="match status" value="1"/>
</dbReference>
<dbReference type="RefSeq" id="WP_279528619.1">
    <property type="nucleotide sequence ID" value="NZ_CP122312.1"/>
</dbReference>
<gene>
    <name evidence="7" type="primary">folE</name>
    <name evidence="7" type="ORF">ACFQJ9_04360</name>
</gene>
<comment type="caution">
    <text evidence="7">The sequence shown here is derived from an EMBL/GenBank/DDBJ whole genome shotgun (WGS) entry which is preliminary data.</text>
</comment>
<keyword evidence="4 7" id="KW-0378">Hydrolase</keyword>
<comment type="pathway">
    <text evidence="2">Cofactor biosynthesis; 7,8-dihydroneopterin triphosphate biosynthesis; 7,8-dihydroneopterin triphosphate from GTP: step 1/1.</text>
</comment>
<dbReference type="Gene3D" id="3.30.1130.10">
    <property type="match status" value="1"/>
</dbReference>
<accession>A0ABD5Z0J7</accession>
<dbReference type="AlphaFoldDB" id="A0ABD5Z0J7"/>
<dbReference type="EMBL" id="JBHTAR010000011">
    <property type="protein sequence ID" value="MFC7198660.1"/>
    <property type="molecule type" value="Genomic_DNA"/>
</dbReference>
<dbReference type="InterPro" id="IPR043133">
    <property type="entry name" value="GTP-CH-I_C/QueF"/>
</dbReference>
<evidence type="ECO:0000256" key="4">
    <source>
        <dbReference type="ARBA" id="ARBA00022801"/>
    </source>
</evidence>
<dbReference type="Gene3D" id="1.10.286.10">
    <property type="match status" value="1"/>
</dbReference>
<dbReference type="EC" id="3.5.4.16" evidence="3"/>
<dbReference type="SUPFAM" id="SSF55620">
    <property type="entry name" value="Tetrahydrobiopterin biosynthesis enzymes-like"/>
    <property type="match status" value="1"/>
</dbReference>
<evidence type="ECO:0000256" key="3">
    <source>
        <dbReference type="ARBA" id="ARBA00012715"/>
    </source>
</evidence>
<evidence type="ECO:0000256" key="1">
    <source>
        <dbReference type="ARBA" id="ARBA00001052"/>
    </source>
</evidence>
<dbReference type="NCBIfam" id="NF006826">
    <property type="entry name" value="PRK09347.1-3"/>
    <property type="match status" value="1"/>
</dbReference>
<feature type="domain" description="GTP cyclohydrolase I" evidence="6">
    <location>
        <begin position="40"/>
        <end position="205"/>
    </location>
</feature>
<keyword evidence="8" id="KW-1185">Reference proteome</keyword>
<dbReference type="InterPro" id="IPR043134">
    <property type="entry name" value="GTP-CH-I_N"/>
</dbReference>
<feature type="compositionally biased region" description="Acidic residues" evidence="5">
    <location>
        <begin position="7"/>
        <end position="19"/>
    </location>
</feature>
<evidence type="ECO:0000259" key="6">
    <source>
        <dbReference type="Pfam" id="PF01227"/>
    </source>
</evidence>
<dbReference type="InterPro" id="IPR001474">
    <property type="entry name" value="GTP_CycHdrlase_I"/>
</dbReference>
<name>A0ABD5Z0J7_9EURY</name>
<dbReference type="PANTHER" id="PTHR11109:SF7">
    <property type="entry name" value="GTP CYCLOHYDROLASE 1"/>
    <property type="match status" value="1"/>
</dbReference>
<dbReference type="Pfam" id="PF01227">
    <property type="entry name" value="GTP_cyclohydroI"/>
    <property type="match status" value="1"/>
</dbReference>
<evidence type="ECO:0000256" key="5">
    <source>
        <dbReference type="SAM" id="MobiDB-lite"/>
    </source>
</evidence>
<dbReference type="InterPro" id="IPR020602">
    <property type="entry name" value="GTP_CycHdrlase_I_dom"/>
</dbReference>
<dbReference type="GO" id="GO:0003934">
    <property type="term" value="F:GTP cyclohydrolase I activity"/>
    <property type="evidence" value="ECO:0007669"/>
    <property type="project" value="UniProtKB-EC"/>
</dbReference>